<feature type="compositionally biased region" description="Polar residues" evidence="17">
    <location>
        <begin position="286"/>
        <end position="295"/>
    </location>
</feature>
<dbReference type="GO" id="GO:0051310">
    <property type="term" value="P:metaphase chromosome alignment"/>
    <property type="evidence" value="ECO:0007669"/>
    <property type="project" value="TreeGrafter"/>
</dbReference>
<evidence type="ECO:0000256" key="5">
    <source>
        <dbReference type="ARBA" id="ARBA00010042"/>
    </source>
</evidence>
<keyword evidence="12" id="KW-0995">Kinetochore</keyword>
<evidence type="ECO:0000259" key="19">
    <source>
        <dbReference type="Pfam" id="PF12178"/>
    </source>
</evidence>
<feature type="region of interest" description="Disordered" evidence="17">
    <location>
        <begin position="77"/>
        <end position="96"/>
    </location>
</feature>
<dbReference type="PANTHER" id="PTHR13142:SF1">
    <property type="entry name" value="INNER CENTROMERE PROTEIN"/>
    <property type="match status" value="1"/>
</dbReference>
<dbReference type="RefSeq" id="XP_032832870.1">
    <property type="nucleotide sequence ID" value="XM_032976979.1"/>
</dbReference>
<keyword evidence="7" id="KW-0963">Cytoplasm</keyword>
<evidence type="ECO:0000256" key="8">
    <source>
        <dbReference type="ARBA" id="ARBA00022618"/>
    </source>
</evidence>
<dbReference type="Gene3D" id="1.20.5.3600">
    <property type="match status" value="1"/>
</dbReference>
<dbReference type="PANTHER" id="PTHR13142">
    <property type="entry name" value="INNER CENTROMERE PROTEIN"/>
    <property type="match status" value="1"/>
</dbReference>
<evidence type="ECO:0000256" key="11">
    <source>
        <dbReference type="ARBA" id="ARBA00022829"/>
    </source>
</evidence>
<reference evidence="21 22" key="1">
    <citation type="submission" date="2025-04" db="UniProtKB">
        <authorList>
            <consortium name="RefSeq"/>
        </authorList>
    </citation>
    <scope>IDENTIFICATION</scope>
    <source>
        <tissue evidence="21 22">Sperm</tissue>
    </source>
</reference>
<comment type="subcellular location">
    <subcellularLocation>
        <location evidence="4">Chromosome</location>
        <location evidence="4">Centromere</location>
        <location evidence="4">Kinetochore</location>
    </subcellularLocation>
    <subcellularLocation>
        <location evidence="2">Cytoplasm</location>
        <location evidence="2">Cytoskeleton</location>
        <location evidence="2">Spindle</location>
    </subcellularLocation>
    <subcellularLocation>
        <location evidence="3">Midbody</location>
    </subcellularLocation>
    <subcellularLocation>
        <location evidence="1">Nucleus</location>
    </subcellularLocation>
</comment>
<gene>
    <name evidence="21 22 23" type="primary">INCENP</name>
</gene>
<protein>
    <submittedName>
        <fullName evidence="21 22">Inner centromere protein isoform X1</fullName>
    </submittedName>
</protein>
<dbReference type="RefSeq" id="XP_032832885.1">
    <property type="nucleotide sequence ID" value="XM_032976994.1"/>
</dbReference>
<dbReference type="GO" id="GO:0051257">
    <property type="term" value="P:meiotic spindle midzone assembly"/>
    <property type="evidence" value="ECO:0007669"/>
    <property type="project" value="TreeGrafter"/>
</dbReference>
<evidence type="ECO:0000256" key="15">
    <source>
        <dbReference type="ARBA" id="ARBA00023306"/>
    </source>
</evidence>
<evidence type="ECO:0000256" key="3">
    <source>
        <dbReference type="ARBA" id="ARBA00004214"/>
    </source>
</evidence>
<organism evidence="20 23">
    <name type="scientific">Petromyzon marinus</name>
    <name type="common">Sea lamprey</name>
    <dbReference type="NCBI Taxonomy" id="7757"/>
    <lineage>
        <taxon>Eukaryota</taxon>
        <taxon>Metazoa</taxon>
        <taxon>Chordata</taxon>
        <taxon>Craniata</taxon>
        <taxon>Vertebrata</taxon>
        <taxon>Cyclostomata</taxon>
        <taxon>Hyperoartia</taxon>
        <taxon>Petromyzontiformes</taxon>
        <taxon>Petromyzontidae</taxon>
        <taxon>Petromyzon</taxon>
    </lineage>
</organism>
<feature type="compositionally biased region" description="Polar residues" evidence="17">
    <location>
        <begin position="156"/>
        <end position="165"/>
    </location>
</feature>
<evidence type="ECO:0000256" key="10">
    <source>
        <dbReference type="ARBA" id="ARBA00022776"/>
    </source>
</evidence>
<evidence type="ECO:0000256" key="2">
    <source>
        <dbReference type="ARBA" id="ARBA00004186"/>
    </source>
</evidence>
<dbReference type="GO" id="GO:0030496">
    <property type="term" value="C:midbody"/>
    <property type="evidence" value="ECO:0007669"/>
    <property type="project" value="UniProtKB-SubCell"/>
</dbReference>
<keyword evidence="8" id="KW-0132">Cell division</keyword>
<dbReference type="GO" id="GO:0032133">
    <property type="term" value="C:chromosome passenger complex"/>
    <property type="evidence" value="ECO:0007669"/>
    <property type="project" value="TreeGrafter"/>
</dbReference>
<evidence type="ECO:0000313" key="22">
    <source>
        <dbReference type="RefSeq" id="XP_032832878.1"/>
    </source>
</evidence>
<proteinExistence type="inferred from homology"/>
<accession>A0AAJ7UAP9</accession>
<keyword evidence="20" id="KW-1185">Reference proteome</keyword>
<keyword evidence="9" id="KW-0493">Microtubule</keyword>
<keyword evidence="16" id="KW-0137">Centromere</keyword>
<evidence type="ECO:0000313" key="21">
    <source>
        <dbReference type="RefSeq" id="XP_032832870.1"/>
    </source>
</evidence>
<dbReference type="InterPro" id="IPR005635">
    <property type="entry name" value="Inner_centromere_prot_ARK-bd"/>
</dbReference>
<evidence type="ECO:0000256" key="12">
    <source>
        <dbReference type="ARBA" id="ARBA00022838"/>
    </source>
</evidence>
<dbReference type="GO" id="GO:1990385">
    <property type="term" value="C:meiotic spindle midzone"/>
    <property type="evidence" value="ECO:0007669"/>
    <property type="project" value="TreeGrafter"/>
</dbReference>
<feature type="domain" description="Chromosome passenger complex (CPC) protein INCENP N-terminal" evidence="19">
    <location>
        <begin position="12"/>
        <end position="44"/>
    </location>
</feature>
<feature type="region of interest" description="Disordered" evidence="17">
    <location>
        <begin position="388"/>
        <end position="485"/>
    </location>
</feature>
<feature type="compositionally biased region" description="Low complexity" evidence="17">
    <location>
        <begin position="296"/>
        <end position="307"/>
    </location>
</feature>
<evidence type="ECO:0000256" key="13">
    <source>
        <dbReference type="ARBA" id="ARBA00023212"/>
    </source>
</evidence>
<dbReference type="GO" id="GO:0005634">
    <property type="term" value="C:nucleus"/>
    <property type="evidence" value="ECO:0007669"/>
    <property type="project" value="UniProtKB-SubCell"/>
</dbReference>
<keyword evidence="15" id="KW-0131">Cell cycle</keyword>
<feature type="domain" description="Inner centromere protein ARK-binding" evidence="18">
    <location>
        <begin position="554"/>
        <end position="610"/>
    </location>
</feature>
<sequence>MDVTTSFAELLASLNEMVEQRLQEMVREVEEKHFVWLDEILGEAKGRFCCGEPELLPKTPSAKNRQKKRKSLLVKDPRKCSWGSGRRSSARRSLKTHPYPMLASLAESETAAPLVKAAPPATPPGEPVLAIVTTTCSGKVELAVAPAEEKFVLQCNDGSGSSDLETQAGPGKVNEPESSEVAVVEPGFDNICRTLMKEFTNLTDSPTPQPTGNADKVPERLQVKKNEVKQERPHCTLTRLQKKKEKSTEKEPQKKLAKVLRNASMRSMRRNPGKDVVATPTKTLLTSTRSSPTVMSTAPSATCSSTPMCSSARETGNDADAMQVIRRPSLKRPLLIGFNITPMKSPPRKRLQTIPAKVLKRAVTFAETGPRSFVSQICKVFTPGRPLLVGHPTTPKAIVKPDALRKADSKESERQALADQLKKKQEMDEERKRKAEETKKQKLEEMRKKREERQQKAREKMEQQELNKKRKAEEKTEKEEEERLRKANEAKKLLKTPVPLLRAVKITLNPASKVLLNQSIKPQMVDSPQTYEMTPQSATVPKPPQIIGENYGIDLESGDSTDDEHSPKKDIPLWATDKNLAHTLQEQYATPPNLDDLFDVIEVPDLEVIFNKRKKCYVSRSSSANWNSPPLKNTRLGILGH</sequence>
<feature type="region of interest" description="Disordered" evidence="17">
    <location>
        <begin position="156"/>
        <end position="179"/>
    </location>
</feature>
<keyword evidence="14" id="KW-0539">Nucleus</keyword>
<feature type="region of interest" description="Disordered" evidence="17">
    <location>
        <begin position="286"/>
        <end position="315"/>
    </location>
</feature>
<name>A0AAJ7UAP9_PETMA</name>
<dbReference type="GO" id="GO:0000776">
    <property type="term" value="C:kinetochore"/>
    <property type="evidence" value="ECO:0007669"/>
    <property type="project" value="UniProtKB-KW"/>
</dbReference>
<dbReference type="Proteomes" id="UP001318040">
    <property type="component" value="Chromosome 3"/>
</dbReference>
<evidence type="ECO:0000256" key="17">
    <source>
        <dbReference type="SAM" id="MobiDB-lite"/>
    </source>
</evidence>
<evidence type="ECO:0000313" key="23">
    <source>
        <dbReference type="RefSeq" id="XP_032832885.1"/>
    </source>
</evidence>
<dbReference type="Gene3D" id="6.10.250.2990">
    <property type="match status" value="1"/>
</dbReference>
<dbReference type="GO" id="GO:0000281">
    <property type="term" value="P:mitotic cytokinesis"/>
    <property type="evidence" value="ECO:0007669"/>
    <property type="project" value="TreeGrafter"/>
</dbReference>
<keyword evidence="10" id="KW-0498">Mitosis</keyword>
<evidence type="ECO:0000259" key="18">
    <source>
        <dbReference type="Pfam" id="PF03941"/>
    </source>
</evidence>
<evidence type="ECO:0000256" key="14">
    <source>
        <dbReference type="ARBA" id="ARBA00023242"/>
    </source>
</evidence>
<dbReference type="Pfam" id="PF12178">
    <property type="entry name" value="INCENP_N"/>
    <property type="match status" value="1"/>
</dbReference>
<dbReference type="KEGG" id="pmrn:116955713"/>
<evidence type="ECO:0000256" key="1">
    <source>
        <dbReference type="ARBA" id="ARBA00004123"/>
    </source>
</evidence>
<dbReference type="InterPro" id="IPR022006">
    <property type="entry name" value="INCENP_N"/>
</dbReference>
<evidence type="ECO:0000256" key="6">
    <source>
        <dbReference type="ARBA" id="ARBA00022454"/>
    </source>
</evidence>
<evidence type="ECO:0000313" key="20">
    <source>
        <dbReference type="Proteomes" id="UP001318040"/>
    </source>
</evidence>
<dbReference type="RefSeq" id="XP_032832878.1">
    <property type="nucleotide sequence ID" value="XM_032976987.1"/>
</dbReference>
<evidence type="ECO:0000256" key="9">
    <source>
        <dbReference type="ARBA" id="ARBA00022701"/>
    </source>
</evidence>
<keyword evidence="6" id="KW-0158">Chromosome</keyword>
<feature type="compositionally biased region" description="Basic and acidic residues" evidence="17">
    <location>
        <begin position="402"/>
        <end position="485"/>
    </location>
</feature>
<keyword evidence="11" id="KW-0159">Chromosome partition</keyword>
<dbReference type="AlphaFoldDB" id="A0AAJ7UAP9"/>
<evidence type="ECO:0000256" key="4">
    <source>
        <dbReference type="ARBA" id="ARBA00004629"/>
    </source>
</evidence>
<evidence type="ECO:0000256" key="16">
    <source>
        <dbReference type="ARBA" id="ARBA00023328"/>
    </source>
</evidence>
<dbReference type="Pfam" id="PF03941">
    <property type="entry name" value="INCENP_ARK-bind"/>
    <property type="match status" value="1"/>
</dbReference>
<dbReference type="GO" id="GO:0005874">
    <property type="term" value="C:microtubule"/>
    <property type="evidence" value="ECO:0007669"/>
    <property type="project" value="UniProtKB-KW"/>
</dbReference>
<comment type="similarity">
    <text evidence="5">Belongs to the INCENP family.</text>
</comment>
<evidence type="ECO:0000256" key="7">
    <source>
        <dbReference type="ARBA" id="ARBA00022490"/>
    </source>
</evidence>
<keyword evidence="13" id="KW-0206">Cytoskeleton</keyword>